<dbReference type="Proteomes" id="UP000824120">
    <property type="component" value="Chromosome 6"/>
</dbReference>
<protein>
    <submittedName>
        <fullName evidence="2">Uncharacterized protein</fullName>
    </submittedName>
</protein>
<feature type="region of interest" description="Disordered" evidence="1">
    <location>
        <begin position="161"/>
        <end position="214"/>
    </location>
</feature>
<evidence type="ECO:0000256" key="1">
    <source>
        <dbReference type="SAM" id="MobiDB-lite"/>
    </source>
</evidence>
<comment type="caution">
    <text evidence="2">The sequence shown here is derived from an EMBL/GenBank/DDBJ whole genome shotgun (WGS) entry which is preliminary data.</text>
</comment>
<dbReference type="AlphaFoldDB" id="A0A9J5YI69"/>
<gene>
    <name evidence="2" type="ORF">H5410_031388</name>
</gene>
<organism evidence="2 3">
    <name type="scientific">Solanum commersonii</name>
    <name type="common">Commerson's wild potato</name>
    <name type="synonym">Commerson's nightshade</name>
    <dbReference type="NCBI Taxonomy" id="4109"/>
    <lineage>
        <taxon>Eukaryota</taxon>
        <taxon>Viridiplantae</taxon>
        <taxon>Streptophyta</taxon>
        <taxon>Embryophyta</taxon>
        <taxon>Tracheophyta</taxon>
        <taxon>Spermatophyta</taxon>
        <taxon>Magnoliopsida</taxon>
        <taxon>eudicotyledons</taxon>
        <taxon>Gunneridae</taxon>
        <taxon>Pentapetalae</taxon>
        <taxon>asterids</taxon>
        <taxon>lamiids</taxon>
        <taxon>Solanales</taxon>
        <taxon>Solanaceae</taxon>
        <taxon>Solanoideae</taxon>
        <taxon>Solaneae</taxon>
        <taxon>Solanum</taxon>
    </lineage>
</organism>
<name>A0A9J5YI69_SOLCO</name>
<evidence type="ECO:0000313" key="2">
    <source>
        <dbReference type="EMBL" id="KAG5600018.1"/>
    </source>
</evidence>
<dbReference type="EMBL" id="JACXVP010000006">
    <property type="protein sequence ID" value="KAG5600018.1"/>
    <property type="molecule type" value="Genomic_DNA"/>
</dbReference>
<reference evidence="2 3" key="1">
    <citation type="submission" date="2020-09" db="EMBL/GenBank/DDBJ databases">
        <title>De no assembly of potato wild relative species, Solanum commersonii.</title>
        <authorList>
            <person name="Cho K."/>
        </authorList>
    </citation>
    <scope>NUCLEOTIDE SEQUENCE [LARGE SCALE GENOMIC DNA]</scope>
    <source>
        <strain evidence="2">LZ3.2</strain>
        <tissue evidence="2">Leaf</tissue>
    </source>
</reference>
<keyword evidence="3" id="KW-1185">Reference proteome</keyword>
<feature type="compositionally biased region" description="Low complexity" evidence="1">
    <location>
        <begin position="179"/>
        <end position="189"/>
    </location>
</feature>
<proteinExistence type="predicted"/>
<evidence type="ECO:0000313" key="3">
    <source>
        <dbReference type="Proteomes" id="UP000824120"/>
    </source>
</evidence>
<accession>A0A9J5YI69</accession>
<sequence length="214" mass="23981">MTDIQKHTGERNTIQQMESKELNATNTGLEIVLRNENQHLVAVEQDEERLKKKERDLISNKYVTTESPEDILDELAIFQEPLQIVGSEQILAIESNSTRDVKVIDGVGEVTRKRDLDVAPAISHTCKKSSPISTLHNLVSHQITEGYCQAISKNYRAEHIEDSKEENNTSNEDQIMKTGGINAKSSSKGIKGKIHVESRPVRINPKRGVQTVSK</sequence>